<dbReference type="InterPro" id="IPR029466">
    <property type="entry name" value="NAM-associated_C"/>
</dbReference>
<dbReference type="Proteomes" id="UP000811609">
    <property type="component" value="Chromosome 4"/>
</dbReference>
<dbReference type="AlphaFoldDB" id="A0A8T1QSG0"/>
<reference evidence="2" key="1">
    <citation type="submission" date="2020-12" db="EMBL/GenBank/DDBJ databases">
        <title>WGS assembly of Carya illinoinensis cv. Pawnee.</title>
        <authorList>
            <person name="Platts A."/>
            <person name="Shu S."/>
            <person name="Wright S."/>
            <person name="Barry K."/>
            <person name="Edger P."/>
            <person name="Pires J.C."/>
            <person name="Schmutz J."/>
        </authorList>
    </citation>
    <scope>NUCLEOTIDE SEQUENCE</scope>
    <source>
        <tissue evidence="2">Leaf</tissue>
    </source>
</reference>
<dbReference type="Pfam" id="PF14303">
    <property type="entry name" value="NAM-associated"/>
    <property type="match status" value="1"/>
</dbReference>
<organism evidence="2 3">
    <name type="scientific">Carya illinoinensis</name>
    <name type="common">Pecan</name>
    <dbReference type="NCBI Taxonomy" id="32201"/>
    <lineage>
        <taxon>Eukaryota</taxon>
        <taxon>Viridiplantae</taxon>
        <taxon>Streptophyta</taxon>
        <taxon>Embryophyta</taxon>
        <taxon>Tracheophyta</taxon>
        <taxon>Spermatophyta</taxon>
        <taxon>Magnoliopsida</taxon>
        <taxon>eudicotyledons</taxon>
        <taxon>Gunneridae</taxon>
        <taxon>Pentapetalae</taxon>
        <taxon>rosids</taxon>
        <taxon>fabids</taxon>
        <taxon>Fagales</taxon>
        <taxon>Juglandaceae</taxon>
        <taxon>Carya</taxon>
    </lineage>
</organism>
<protein>
    <recommendedName>
        <fullName evidence="1">No apical meristem-associated C-terminal domain-containing protein</fullName>
    </recommendedName>
</protein>
<evidence type="ECO:0000313" key="3">
    <source>
        <dbReference type="Proteomes" id="UP000811609"/>
    </source>
</evidence>
<evidence type="ECO:0000313" key="2">
    <source>
        <dbReference type="EMBL" id="KAG6657074.1"/>
    </source>
</evidence>
<gene>
    <name evidence="2" type="ORF">CIPAW_04G065100</name>
</gene>
<keyword evidence="3" id="KW-1185">Reference proteome</keyword>
<dbReference type="PANTHER" id="PTHR45125:SF3">
    <property type="entry name" value="NO-APICAL-MERISTEM-ASSOCIATED CARBOXY-TERMINAL DOMAIN PROTEIN"/>
    <property type="match status" value="1"/>
</dbReference>
<evidence type="ECO:0000259" key="1">
    <source>
        <dbReference type="Pfam" id="PF14303"/>
    </source>
</evidence>
<comment type="caution">
    <text evidence="2">The sequence shown here is derived from an EMBL/GenBank/DDBJ whole genome shotgun (WGS) entry which is preliminary data.</text>
</comment>
<accession>A0A8T1QSG0</accession>
<sequence>MKQKAQRGVSFIAEEDTVLVLAWLSISMDPIRGTDQSSSQMWSRIYEYYSTYKKPNCQERFIASLTNQLIRQNSCTKRTSNITLPVDHCWNLLRHQPKWQAHMDLIKKKNGSSLGITPNSIPLGKDVENVPVNYLSYYFLRRKLELEIKAEEDRSDLVTLKKRKIDIEIMSKEIDSLNGVQQEYFHNLQMEITEEQRNWSISRM</sequence>
<name>A0A8T1QSG0_CARIL</name>
<proteinExistence type="predicted"/>
<feature type="domain" description="No apical meristem-associated C-terminal" evidence="1">
    <location>
        <begin position="86"/>
        <end position="113"/>
    </location>
</feature>
<dbReference type="EMBL" id="CM031812">
    <property type="protein sequence ID" value="KAG6657074.1"/>
    <property type="molecule type" value="Genomic_DNA"/>
</dbReference>
<dbReference type="PANTHER" id="PTHR45125">
    <property type="entry name" value="F21J9.4-RELATED"/>
    <property type="match status" value="1"/>
</dbReference>